<evidence type="ECO:0000256" key="6">
    <source>
        <dbReference type="ARBA" id="ARBA00022989"/>
    </source>
</evidence>
<keyword evidence="7" id="KW-0843">Virulence</keyword>
<dbReference type="Proteomes" id="UP000595512">
    <property type="component" value="Chromosome"/>
</dbReference>
<evidence type="ECO:0000313" key="13">
    <source>
        <dbReference type="EMBL" id="QQX26362.1"/>
    </source>
</evidence>
<dbReference type="InterPro" id="IPR023838">
    <property type="entry name" value="T7SS_EsaA"/>
</dbReference>
<evidence type="ECO:0000256" key="12">
    <source>
        <dbReference type="SAM" id="Phobius"/>
    </source>
</evidence>
<evidence type="ECO:0000256" key="1">
    <source>
        <dbReference type="ARBA" id="ARBA00004651"/>
    </source>
</evidence>
<evidence type="ECO:0000256" key="2">
    <source>
        <dbReference type="ARBA" id="ARBA00008338"/>
    </source>
</evidence>
<keyword evidence="8 12" id="KW-0472">Membrane</keyword>
<evidence type="ECO:0000313" key="14">
    <source>
        <dbReference type="Proteomes" id="UP000595512"/>
    </source>
</evidence>
<feature type="compositionally biased region" description="Basic and acidic residues" evidence="11">
    <location>
        <begin position="613"/>
        <end position="658"/>
    </location>
</feature>
<evidence type="ECO:0000256" key="9">
    <source>
        <dbReference type="ARBA" id="ARBA00046722"/>
    </source>
</evidence>
<evidence type="ECO:0000256" key="3">
    <source>
        <dbReference type="ARBA" id="ARBA00020819"/>
    </source>
</evidence>
<dbReference type="Gene3D" id="3.40.1710.10">
    <property type="entry name" value="abc type-2 transporter like domain"/>
    <property type="match status" value="1"/>
</dbReference>
<evidence type="ECO:0000256" key="4">
    <source>
        <dbReference type="ARBA" id="ARBA00022475"/>
    </source>
</evidence>
<feature type="coiled-coil region" evidence="10">
    <location>
        <begin position="758"/>
        <end position="792"/>
    </location>
</feature>
<protein>
    <recommendedName>
        <fullName evidence="3">Type VII secretion system accessory factor EsaA</fullName>
    </recommendedName>
</protein>
<feature type="transmembrane region" description="Helical" evidence="12">
    <location>
        <begin position="1112"/>
        <end position="1132"/>
    </location>
</feature>
<feature type="transmembrane region" description="Helical" evidence="12">
    <location>
        <begin position="1027"/>
        <end position="1049"/>
    </location>
</feature>
<keyword evidence="10" id="KW-0175">Coiled coil</keyword>
<feature type="compositionally biased region" description="Polar residues" evidence="11">
    <location>
        <begin position="571"/>
        <end position="583"/>
    </location>
</feature>
<keyword evidence="4" id="KW-1003">Cell membrane</keyword>
<organism evidence="13 14">
    <name type="scientific">Heyndrickxia sporothermodurans</name>
    <dbReference type="NCBI Taxonomy" id="46224"/>
    <lineage>
        <taxon>Bacteria</taxon>
        <taxon>Bacillati</taxon>
        <taxon>Bacillota</taxon>
        <taxon>Bacilli</taxon>
        <taxon>Bacillales</taxon>
        <taxon>Bacillaceae</taxon>
        <taxon>Heyndrickxia</taxon>
    </lineage>
</organism>
<dbReference type="KEGG" id="hspo:JGZ69_05720"/>
<feature type="transmembrane region" description="Helical" evidence="12">
    <location>
        <begin position="1056"/>
        <end position="1078"/>
    </location>
</feature>
<dbReference type="AlphaFoldDB" id="A0AB37HIY9"/>
<dbReference type="GO" id="GO:0005886">
    <property type="term" value="C:plasma membrane"/>
    <property type="evidence" value="ECO:0007669"/>
    <property type="project" value="UniProtKB-SubCell"/>
</dbReference>
<feature type="transmembrane region" description="Helical" evidence="12">
    <location>
        <begin position="951"/>
        <end position="972"/>
    </location>
</feature>
<feature type="transmembrane region" description="Helical" evidence="12">
    <location>
        <begin position="993"/>
        <end position="1015"/>
    </location>
</feature>
<name>A0AB37HIY9_9BACI</name>
<accession>A0AB37HIY9</accession>
<feature type="compositionally biased region" description="Basic and acidic residues" evidence="11">
    <location>
        <begin position="584"/>
        <end position="603"/>
    </location>
</feature>
<evidence type="ECO:0000256" key="11">
    <source>
        <dbReference type="SAM" id="MobiDB-lite"/>
    </source>
</evidence>
<dbReference type="InterPro" id="IPR051328">
    <property type="entry name" value="T7SS_ABC-Transporter"/>
</dbReference>
<feature type="region of interest" description="Disordered" evidence="11">
    <location>
        <begin position="535"/>
        <end position="658"/>
    </location>
</feature>
<dbReference type="RefSeq" id="WP_170112382.1">
    <property type="nucleotide sequence ID" value="NZ_CP066701.1"/>
</dbReference>
<comment type="subunit">
    <text evidence="9">Homodimer. Interacts with EssB.</text>
</comment>
<dbReference type="NCBIfam" id="TIGR03929">
    <property type="entry name" value="T7_esaA_Nterm"/>
    <property type="match status" value="1"/>
</dbReference>
<evidence type="ECO:0000256" key="7">
    <source>
        <dbReference type="ARBA" id="ARBA00023026"/>
    </source>
</evidence>
<comment type="subcellular location">
    <subcellularLocation>
        <location evidence="1">Cell membrane</location>
        <topology evidence="1">Multi-pass membrane protein</topology>
    </subcellularLocation>
</comment>
<dbReference type="PANTHER" id="PTHR43077:SF10">
    <property type="entry name" value="TRANSPORT PERMEASE PROTEIN"/>
    <property type="match status" value="1"/>
</dbReference>
<keyword evidence="6 12" id="KW-1133">Transmembrane helix</keyword>
<reference evidence="13 14" key="1">
    <citation type="submission" date="2020-12" db="EMBL/GenBank/DDBJ databases">
        <title>Taxonomic evaluation of the Bacillus sporothermodurans group of bacteria based on whole genome sequences.</title>
        <authorList>
            <person name="Fiedler G."/>
            <person name="Herbstmann A.-D."/>
            <person name="Doll E."/>
            <person name="Wenning M."/>
            <person name="Brinks E."/>
            <person name="Kabisch J."/>
            <person name="Breitenwieser F."/>
            <person name="Lappann M."/>
            <person name="Boehnlein C."/>
            <person name="Franz C."/>
        </authorList>
    </citation>
    <scope>NUCLEOTIDE SEQUENCE [LARGE SCALE GENOMIC DNA]</scope>
    <source>
        <strain evidence="13 14">DSM 10599</strain>
    </source>
</reference>
<sequence>MKKYERGILLFLVLVLALSSGASYLALYHASKNQKHKEDQKMTVALVNEDQGAKFNGETYDFGTEFIKNIEKDDKHNWYVVSRGVAESGLQRNAYNMMIVIPNDFTKKALSINSKAPERVALNYKVNVSGNNNMKVKAEKTASSILGEFNRRIIDVYFASVIGNLQEAQDNISSIVNKEQVYTNVYNNAIHRPLAGYATQFGAVQASTQVSKDGFKGIQDILKEFENNLGEGAKISKTYQNSMLDYAKMTAANTLLQKGFSDQLGYLDRDMNNGDVLQQLDQLVAANNEINKQFQLKDTQTANIMTEASALQKYLTTTKEKVDKLDTELTTTLASDMQKSIAGKLKKEMKTNAGKEQEINLNKFFMMPDKMSRKNLRDQMKQLTPPLTTDDLLKLGITEPKRTEINKLFNNVIAVNEKYKREFNDYPDGSAPLPDNLNNFLLTNEATISDSVILPKNPKEAQEFSLFVPKEYKVNEVSLTLPNMQVIEMDPKNNTIMLPATDEGIFTVKLKVQPNDTDKSIDFFQPIKWKWKMHQKNVKDADIPEPPKESAPPPGQSSKESRTDKVVLPKSSVQSVETSNNDNINKENESKQDSVEPDQKDENVTSESSNKQESMEENKGKESESGIDEKDNKDNEDNKNENNDKEEPEDPNDKPIEKVEVENNYITHSVMSSLTDYSIGEIMMDVNDVMSSYQKMSTLYNNYFGLDISKLADQLNQMNLSDMATTDSLFYLFNKQDIVDVIANFVADQITEEVRKDTEELQSKIKAYINLVTNAEQNSQKMSELIKQTTEQAKILNTNLTKTLLNLSTWRKASLKLQNEQTKILTNNDQEQTAILSLDGELNSLLTVSQSLANQSKGNLNTVNNVYKTFDAIDNQANEIKNSGSHLVKQASNLSNNLTNKLSEDQKFANNFANVLANSRIGERPNENLLDFLSNPVETKTDGIIVAGDIFTPYFIVLICFIVALFTAYVISNHERKHLQTDTFKSEMTLVRGNLPITIITSSIGIVEGILTGLLSGYLLEIVEGKFMLWIGLITIIMVTMLLVATYLLRQLKMLGMFLLLASLSLYLFLTEALGLHFDKMSIAAKIKEFSPLQYIEKLVMGFADRAANNQSIIICLFAIIVISLVGHLFVLNRFGKSEEKEDETISEAL</sequence>
<feature type="compositionally biased region" description="Basic and acidic residues" evidence="11">
    <location>
        <begin position="537"/>
        <end position="548"/>
    </location>
</feature>
<evidence type="ECO:0000256" key="8">
    <source>
        <dbReference type="ARBA" id="ARBA00023136"/>
    </source>
</evidence>
<evidence type="ECO:0000256" key="10">
    <source>
        <dbReference type="SAM" id="Coils"/>
    </source>
</evidence>
<keyword evidence="5 12" id="KW-0812">Transmembrane</keyword>
<proteinExistence type="inferred from homology"/>
<evidence type="ECO:0000256" key="5">
    <source>
        <dbReference type="ARBA" id="ARBA00022692"/>
    </source>
</evidence>
<gene>
    <name evidence="13" type="primary">esaA</name>
    <name evidence="13" type="ORF">JGZ69_05720</name>
</gene>
<comment type="similarity">
    <text evidence="2">Belongs to the EsaA family.</text>
</comment>
<dbReference type="EMBL" id="CP066701">
    <property type="protein sequence ID" value="QQX26362.1"/>
    <property type="molecule type" value="Genomic_DNA"/>
</dbReference>
<dbReference type="PANTHER" id="PTHR43077">
    <property type="entry name" value="TRANSPORT PERMEASE YVFS-RELATED"/>
    <property type="match status" value="1"/>
</dbReference>